<dbReference type="InterPro" id="IPR029063">
    <property type="entry name" value="SAM-dependent_MTases_sf"/>
</dbReference>
<dbReference type="AlphaFoldDB" id="A0AAD9LDK9"/>
<sequence>MSPNITTTDALEGVSDEDLKLIRHLTWLYGGYSMRSRDSTVSKQHTTEHDDKRKLNNQGNKKNSTLKTRNHRSTSNKRTKAGLKTHRKDQGVTINSLKHSNNKAYMEGMRTVLPNDSFMGEGDTSAAAACTHVDDNDKCVGMDITNDSNPVCSIEEDPFQVYYVRMEESLILDRRRPRWANGLALKDKIKKFIDNGVAMATEVCDGTPNTLSICSQFELSNHEAMVADVDRVHYYRAAIFWTGFKDIENDAAKGVWSTNIERNGETSTSNGQIEDTNSRLQCSESYQSTNVEYARTRCNSADDSSNKGNSYYCTNRRIMEVGTGPMCVLAMNALNAGAKYIDALEVSSSAARLAAKLMAAYGFIDKIKVFNCHSKNFFFDAASFFGMQIEDHPATSELELPNEPPYDMIISEILGDFCSQEGVADVFLDIQRRILFNKPEYIKKVKSIPTAAATMFVPCVFPDADNVVNKATVHEQTTIFTPTNKMLQSVGLRIDNLPLCEEWRPVEELRFEEWMQPQMCQHYESLFHISSSGPMCGFLVGIDVEIRPNEHFGTRFGHCESWYTNVLLFDREYQVYPGDLVISRSVANLTNYVTSNCMGDKIQVSRPSYSIRSYILSRIQSGSYMLEEDEVFTYEVTFESRKANCPCLPECAMKPVTAVPIKVLSELSVDAINSTCSEPEDWLQNYQWVRIGEDLYRVRLRPPVITIDYNEQTCATSTQVPSLRRKLPTDPPRRYKKVKTKAEGDNSVASRKSA</sequence>
<dbReference type="InterPro" id="IPR025799">
    <property type="entry name" value="Arg_MeTrfase"/>
</dbReference>
<feature type="compositionally biased region" description="Basic residues" evidence="2">
    <location>
        <begin position="68"/>
        <end position="87"/>
    </location>
</feature>
<feature type="compositionally biased region" description="Basic and acidic residues" evidence="2">
    <location>
        <begin position="36"/>
        <end position="54"/>
    </location>
</feature>
<dbReference type="EMBL" id="JAHBMH010000073">
    <property type="protein sequence ID" value="KAK1932723.1"/>
    <property type="molecule type" value="Genomic_DNA"/>
</dbReference>
<dbReference type="Gene3D" id="3.40.50.150">
    <property type="entry name" value="Vaccinia Virus protein VP39"/>
    <property type="match status" value="1"/>
</dbReference>
<organism evidence="3 4">
    <name type="scientific">Babesia divergens</name>
    <dbReference type="NCBI Taxonomy" id="32595"/>
    <lineage>
        <taxon>Eukaryota</taxon>
        <taxon>Sar</taxon>
        <taxon>Alveolata</taxon>
        <taxon>Apicomplexa</taxon>
        <taxon>Aconoidasida</taxon>
        <taxon>Piroplasmida</taxon>
        <taxon>Babesiidae</taxon>
        <taxon>Babesia</taxon>
    </lineage>
</organism>
<accession>A0AAD9LDK9</accession>
<protein>
    <submittedName>
        <fullName evidence="3">Uncharacterized protein</fullName>
    </submittedName>
</protein>
<dbReference type="GO" id="GO:0042054">
    <property type="term" value="F:histone methyltransferase activity"/>
    <property type="evidence" value="ECO:0007669"/>
    <property type="project" value="TreeGrafter"/>
</dbReference>
<comment type="caution">
    <text evidence="3">The sequence shown here is derived from an EMBL/GenBank/DDBJ whole genome shotgun (WGS) entry which is preliminary data.</text>
</comment>
<evidence type="ECO:0000313" key="3">
    <source>
        <dbReference type="EMBL" id="KAK1932723.1"/>
    </source>
</evidence>
<dbReference type="SUPFAM" id="SSF53335">
    <property type="entry name" value="S-adenosyl-L-methionine-dependent methyltransferases"/>
    <property type="match status" value="1"/>
</dbReference>
<feature type="compositionally biased region" description="Polar residues" evidence="2">
    <location>
        <begin position="56"/>
        <end position="67"/>
    </location>
</feature>
<keyword evidence="1" id="KW-0949">S-adenosyl-L-methionine</keyword>
<gene>
    <name evidence="3" type="ORF">X943_000513</name>
</gene>
<name>A0AAD9LDK9_BABDI</name>
<dbReference type="PANTHER" id="PTHR11006:SF53">
    <property type="entry name" value="PROTEIN ARGININE N-METHYLTRANSFERASE 3"/>
    <property type="match status" value="1"/>
</dbReference>
<dbReference type="Proteomes" id="UP001195914">
    <property type="component" value="Unassembled WGS sequence"/>
</dbReference>
<dbReference type="GO" id="GO:0005634">
    <property type="term" value="C:nucleus"/>
    <property type="evidence" value="ECO:0007669"/>
    <property type="project" value="TreeGrafter"/>
</dbReference>
<reference evidence="3" key="2">
    <citation type="submission" date="2021-05" db="EMBL/GenBank/DDBJ databases">
        <authorList>
            <person name="Pain A."/>
        </authorList>
    </citation>
    <scope>NUCLEOTIDE SEQUENCE</scope>
    <source>
        <strain evidence="3">1802A</strain>
    </source>
</reference>
<evidence type="ECO:0000313" key="4">
    <source>
        <dbReference type="Proteomes" id="UP001195914"/>
    </source>
</evidence>
<reference evidence="3" key="1">
    <citation type="journal article" date="2014" name="Nucleic Acids Res.">
        <title>The evolutionary dynamics of variant antigen genes in Babesia reveal a history of genomic innovation underlying host-parasite interaction.</title>
        <authorList>
            <person name="Jackson A.P."/>
            <person name="Otto T.D."/>
            <person name="Darby A."/>
            <person name="Ramaprasad A."/>
            <person name="Xia D."/>
            <person name="Echaide I.E."/>
            <person name="Farber M."/>
            <person name="Gahlot S."/>
            <person name="Gamble J."/>
            <person name="Gupta D."/>
            <person name="Gupta Y."/>
            <person name="Jackson L."/>
            <person name="Malandrin L."/>
            <person name="Malas T.B."/>
            <person name="Moussa E."/>
            <person name="Nair M."/>
            <person name="Reid A.J."/>
            <person name="Sanders M."/>
            <person name="Sharma J."/>
            <person name="Tracey A."/>
            <person name="Quail M.A."/>
            <person name="Weir W."/>
            <person name="Wastling J.M."/>
            <person name="Hall N."/>
            <person name="Willadsen P."/>
            <person name="Lingelbach K."/>
            <person name="Shiels B."/>
            <person name="Tait A."/>
            <person name="Berriman M."/>
            <person name="Allred D.R."/>
            <person name="Pain A."/>
        </authorList>
    </citation>
    <scope>NUCLEOTIDE SEQUENCE</scope>
    <source>
        <strain evidence="3">1802A</strain>
    </source>
</reference>
<feature type="region of interest" description="Disordered" evidence="2">
    <location>
        <begin position="36"/>
        <end position="87"/>
    </location>
</feature>
<evidence type="ECO:0000256" key="2">
    <source>
        <dbReference type="SAM" id="MobiDB-lite"/>
    </source>
</evidence>
<dbReference type="PANTHER" id="PTHR11006">
    <property type="entry name" value="PROTEIN ARGININE N-METHYLTRANSFERASE"/>
    <property type="match status" value="1"/>
</dbReference>
<proteinExistence type="predicted"/>
<dbReference type="GO" id="GO:0016274">
    <property type="term" value="F:protein-arginine N-methyltransferase activity"/>
    <property type="evidence" value="ECO:0007669"/>
    <property type="project" value="InterPro"/>
</dbReference>
<evidence type="ECO:0000256" key="1">
    <source>
        <dbReference type="ARBA" id="ARBA00022691"/>
    </source>
</evidence>
<feature type="region of interest" description="Disordered" evidence="2">
    <location>
        <begin position="720"/>
        <end position="754"/>
    </location>
</feature>
<keyword evidence="4" id="KW-1185">Reference proteome</keyword>